<dbReference type="Proteomes" id="UP000183809">
    <property type="component" value="Unassembled WGS sequence"/>
</dbReference>
<dbReference type="PROSITE" id="PS51704">
    <property type="entry name" value="GP_PDE"/>
    <property type="match status" value="1"/>
</dbReference>
<dbReference type="Gene3D" id="1.25.40.20">
    <property type="entry name" value="Ankyrin repeat-containing domain"/>
    <property type="match status" value="1"/>
</dbReference>
<dbReference type="GeneID" id="31018152"/>
<dbReference type="PRINTS" id="PR01415">
    <property type="entry name" value="ANKYRIN"/>
</dbReference>
<dbReference type="AlphaFoldDB" id="A0A1J9RAR9"/>
<dbReference type="PANTHER" id="PTHR22958">
    <property type="entry name" value="GLYCEROPHOSPHORYL DIESTER PHOSPHODIESTERASE"/>
    <property type="match status" value="1"/>
</dbReference>
<dbReference type="InterPro" id="IPR017946">
    <property type="entry name" value="PLC-like_Pdiesterase_TIM-brl"/>
</dbReference>
<organism evidence="8 9">
    <name type="scientific">Diplodia corticola</name>
    <dbReference type="NCBI Taxonomy" id="236234"/>
    <lineage>
        <taxon>Eukaryota</taxon>
        <taxon>Fungi</taxon>
        <taxon>Dikarya</taxon>
        <taxon>Ascomycota</taxon>
        <taxon>Pezizomycotina</taxon>
        <taxon>Dothideomycetes</taxon>
        <taxon>Dothideomycetes incertae sedis</taxon>
        <taxon>Botryosphaeriales</taxon>
        <taxon>Botryosphaeriaceae</taxon>
        <taxon>Diplodia</taxon>
    </lineage>
</organism>
<dbReference type="InterPro" id="IPR057506">
    <property type="entry name" value="C2_GPCPD1"/>
</dbReference>
<dbReference type="CDD" id="cd08606">
    <property type="entry name" value="GDPD_YPL110cp_fungi"/>
    <property type="match status" value="1"/>
</dbReference>
<keyword evidence="3 4" id="KW-0040">ANK repeat</keyword>
<proteinExistence type="predicted"/>
<feature type="compositionally biased region" description="Basic and acidic residues" evidence="5">
    <location>
        <begin position="618"/>
        <end position="630"/>
    </location>
</feature>
<keyword evidence="1" id="KW-0677">Repeat</keyword>
<dbReference type="InterPro" id="IPR002110">
    <property type="entry name" value="Ankyrin_rpt"/>
</dbReference>
<evidence type="ECO:0000256" key="4">
    <source>
        <dbReference type="PROSITE-ProRule" id="PRU00023"/>
    </source>
</evidence>
<dbReference type="Pfam" id="PF25329">
    <property type="entry name" value="C2_GDE1"/>
    <property type="match status" value="1"/>
</dbReference>
<name>A0A1J9RAR9_9PEZI</name>
<feature type="repeat" description="ANK" evidence="4">
    <location>
        <begin position="532"/>
        <end position="564"/>
    </location>
</feature>
<dbReference type="OrthoDB" id="197419at2759"/>
<keyword evidence="2" id="KW-0378">Hydrolase</keyword>
<feature type="repeat" description="ANK" evidence="4">
    <location>
        <begin position="461"/>
        <end position="493"/>
    </location>
</feature>
<keyword evidence="9" id="KW-1185">Reference proteome</keyword>
<dbReference type="PROSITE" id="PS50297">
    <property type="entry name" value="ANK_REP_REGION"/>
    <property type="match status" value="3"/>
</dbReference>
<dbReference type="SMART" id="SM00248">
    <property type="entry name" value="ANK"/>
    <property type="match status" value="6"/>
</dbReference>
<dbReference type="InterPro" id="IPR030395">
    <property type="entry name" value="GP_PDE_dom"/>
</dbReference>
<dbReference type="Pfam" id="PF12796">
    <property type="entry name" value="Ank_2"/>
    <property type="match status" value="1"/>
</dbReference>
<feature type="domain" description="SPX" evidence="6">
    <location>
        <begin position="1"/>
        <end position="144"/>
    </location>
</feature>
<evidence type="ECO:0000256" key="3">
    <source>
        <dbReference type="ARBA" id="ARBA00023043"/>
    </source>
</evidence>
<dbReference type="SUPFAM" id="SSF48403">
    <property type="entry name" value="Ankyrin repeat"/>
    <property type="match status" value="1"/>
</dbReference>
<evidence type="ECO:0000259" key="6">
    <source>
        <dbReference type="PROSITE" id="PS51382"/>
    </source>
</evidence>
<gene>
    <name evidence="8" type="ORF">BKCO1_600024</name>
</gene>
<dbReference type="CDD" id="cd14484">
    <property type="entry name" value="SPX_GDE1_like"/>
    <property type="match status" value="1"/>
</dbReference>
<feature type="region of interest" description="Disordered" evidence="5">
    <location>
        <begin position="593"/>
        <end position="630"/>
    </location>
</feature>
<dbReference type="STRING" id="236234.A0A1J9RAR9"/>
<evidence type="ECO:0000313" key="8">
    <source>
        <dbReference type="EMBL" id="OJD37640.1"/>
    </source>
</evidence>
<feature type="repeat" description="ANK" evidence="4">
    <location>
        <begin position="494"/>
        <end position="526"/>
    </location>
</feature>
<dbReference type="PANTHER" id="PTHR22958:SF1">
    <property type="entry name" value="GLYCEROPHOSPHOCHOLINE PHOSPHODIESTERASE GPCPD1"/>
    <property type="match status" value="1"/>
</dbReference>
<feature type="domain" description="GP-PDE" evidence="7">
    <location>
        <begin position="812"/>
        <end position="1141"/>
    </location>
</feature>
<comment type="caution">
    <text evidence="8">The sequence shown here is derived from an EMBL/GenBank/DDBJ whole genome shotgun (WGS) entry which is preliminary data.</text>
</comment>
<dbReference type="Pfam" id="PF13637">
    <property type="entry name" value="Ank_4"/>
    <property type="match status" value="1"/>
</dbReference>
<dbReference type="Pfam" id="PF03105">
    <property type="entry name" value="SPX"/>
    <property type="match status" value="1"/>
</dbReference>
<evidence type="ECO:0000313" key="9">
    <source>
        <dbReference type="Proteomes" id="UP000183809"/>
    </source>
</evidence>
<dbReference type="InterPro" id="IPR051578">
    <property type="entry name" value="GDPD"/>
</dbReference>
<dbReference type="PROSITE" id="PS50088">
    <property type="entry name" value="ANK_REPEAT"/>
    <property type="match status" value="3"/>
</dbReference>
<feature type="compositionally biased region" description="Basic and acidic residues" evidence="5">
    <location>
        <begin position="908"/>
        <end position="917"/>
    </location>
</feature>
<dbReference type="RefSeq" id="XP_020133755.1">
    <property type="nucleotide sequence ID" value="XM_020277891.1"/>
</dbReference>
<evidence type="ECO:0000256" key="5">
    <source>
        <dbReference type="SAM" id="MobiDB-lite"/>
    </source>
</evidence>
<sequence>MKFGHNLARNQVPEWASHYINYKGLKRLVKSAAEAVKNGAEADLAEFFYSLDRNLEDVDGFYNKKYAESARRLKLLHDRFGRATLFSDGIDRDELEDLVGALLELRGQLRKLQWYGEVNRRGFVKITKKLDKKVPNSCTQQRYLATKVDPTPFATNHKLQQDMKAINDWLSGLGEAKVFDDASSVHSTASLKRVSSKAVLNLPSGLLDTLDQAIRNDDASKLEGLLQDARAGEDTGSPAYQKLLLNLLQRSLSSRSRQCVQKLLSQLTSLDDEDDLNKRNCIHRLVIAVGRAKTSEAQNGGQSQSAGPFLGIPNDAANFISPAESPVHLPPTVSITEQQSNKLLAADDESVLVLSFLLDSLKPEQRSALSARDSYGRLPLHYAAQYGFVVICKIVIEHMQKWGQFDVSRGIDSPEWHDSDGYAPLHLSVIGGHPLTTKTLLDSERWQDSDEKISIRKSVSKSGAVLSLAAKSNFVQIVKLLVDAGVDINYQDEQGETALHLAARYGHTECAKTLIAGTSDQTANIELAENAFAWTPLFIACVDGHLDVAKLLIEAGAELDKADLSGWTPKEHAALRGHLDIANILAELTPPPAATDEQEQEKGQQPPVRSESPPQSSIEDRRSNVNKDLRIPEPIKTFGHRYLQKESMVLVSLGSMDMRKHVEPVKLDDIHISDAHATQLDTALSVVVSAQGASGEPTVIDLPVQENISTDPITFSTMDASRVKLLFDIVPTYAGSKERVVGRGVAMLSSVRQMVGSARMNLKGDISVPIIAANTLEVIGTVNFNFLVITPFSHPNLSITENQTYWRSMASTMVIGHRGLGKNLASRKSLQLGENTLQSFIAAANLGASYVEFDVQLTKDHVPVIYHDFLVSETGIDAPVHTLTLDQFLHVGEQKSPRSSRPSSPVEAKAENKDLAKVRARPRSYSVDVKKESQSDLNERMKHTRDFKTKGYKGNSRGNFIQAPFTTLEEMFRKLPESIGFNIEMKYPMLHESEEHDMDTYAVELNSFVDTILKQVYDLGSKRNIIFSSFHPDICLMLSFKQPSIPILFLSDAGTSPVGDIRASSVQEAIRFASRWNLLGVVTAAEPLVMCPRLVRVVKESGLVCVSYGTLNNDPVNVQRQVKEGIDAVIVDSVLAIRKGLTAHEEEKKAKKASAAAVAAAQANGANGTSSGVAAAADAAAAAVAKETQSNGDLPPEIARIVDTVNGVPVYAAPKGDAAGGDPVNGAVF</sequence>
<feature type="region of interest" description="Disordered" evidence="5">
    <location>
        <begin position="892"/>
        <end position="937"/>
    </location>
</feature>
<dbReference type="Gene3D" id="3.20.20.190">
    <property type="entry name" value="Phosphatidylinositol (PI) phosphodiesterase"/>
    <property type="match status" value="1"/>
</dbReference>
<dbReference type="EMBL" id="MNUE01000006">
    <property type="protein sequence ID" value="OJD37640.1"/>
    <property type="molecule type" value="Genomic_DNA"/>
</dbReference>
<evidence type="ECO:0000256" key="1">
    <source>
        <dbReference type="ARBA" id="ARBA00022737"/>
    </source>
</evidence>
<dbReference type="InterPro" id="IPR004331">
    <property type="entry name" value="SPX_dom"/>
</dbReference>
<dbReference type="PROSITE" id="PS51382">
    <property type="entry name" value="SPX"/>
    <property type="match status" value="1"/>
</dbReference>
<dbReference type="GO" id="GO:0046475">
    <property type="term" value="P:glycerophospholipid catabolic process"/>
    <property type="evidence" value="ECO:0007669"/>
    <property type="project" value="TreeGrafter"/>
</dbReference>
<protein>
    <submittedName>
        <fullName evidence="8">Glycerophosphodiester phosphodiesterase gde1</fullName>
    </submittedName>
</protein>
<evidence type="ECO:0000259" key="7">
    <source>
        <dbReference type="PROSITE" id="PS51704"/>
    </source>
</evidence>
<dbReference type="SUPFAM" id="SSF51695">
    <property type="entry name" value="PLC-like phosphodiesterases"/>
    <property type="match status" value="1"/>
</dbReference>
<dbReference type="InterPro" id="IPR036770">
    <property type="entry name" value="Ankyrin_rpt-contain_sf"/>
</dbReference>
<reference evidence="8 9" key="1">
    <citation type="submission" date="2016-10" db="EMBL/GenBank/DDBJ databases">
        <title>Proteomics and genomics reveal pathogen-plant mechanisms compatible with a hemibiotrophic lifestyle of Diplodia corticola.</title>
        <authorList>
            <person name="Fernandes I."/>
            <person name="De Jonge R."/>
            <person name="Van De Peer Y."/>
            <person name="Devreese B."/>
            <person name="Alves A."/>
            <person name="Esteves A.C."/>
        </authorList>
    </citation>
    <scope>NUCLEOTIDE SEQUENCE [LARGE SCALE GENOMIC DNA]</scope>
    <source>
        <strain evidence="8 9">CBS 112549</strain>
    </source>
</reference>
<accession>A0A1J9RAR9</accession>
<feature type="compositionally biased region" description="Basic and acidic residues" evidence="5">
    <location>
        <begin position="928"/>
        <end position="937"/>
    </location>
</feature>
<dbReference type="Pfam" id="PF03009">
    <property type="entry name" value="GDPD"/>
    <property type="match status" value="1"/>
</dbReference>
<dbReference type="GO" id="GO:0047389">
    <property type="term" value="F:glycerophosphocholine phosphodiesterase activity"/>
    <property type="evidence" value="ECO:0007669"/>
    <property type="project" value="TreeGrafter"/>
</dbReference>
<evidence type="ECO:0000256" key="2">
    <source>
        <dbReference type="ARBA" id="ARBA00022801"/>
    </source>
</evidence>